<dbReference type="AlphaFoldDB" id="A0A397SWH9"/>
<dbReference type="STRING" id="658196.A0A397SWH9"/>
<keyword evidence="4" id="KW-1185">Reference proteome</keyword>
<dbReference type="SUPFAM" id="SSF56112">
    <property type="entry name" value="Protein kinase-like (PK-like)"/>
    <property type="match status" value="1"/>
</dbReference>
<gene>
    <name evidence="3" type="ORF">C1645_772643</name>
</gene>
<dbReference type="OrthoDB" id="10261027at2759"/>
<protein>
    <recommendedName>
        <fullName evidence="2">Protein kinase domain-containing protein</fullName>
    </recommendedName>
</protein>
<sequence>MQTTNNLSECINWIEEAISKKYIKYYEYKEFHSIQKIGSGNFSKVYRAKWKNSEQNFALKSLINLDNAAVKEVVQEVIIKYPQYLICNIK</sequence>
<accession>A0A397SWH9</accession>
<evidence type="ECO:0000313" key="3">
    <source>
        <dbReference type="EMBL" id="RIA89349.1"/>
    </source>
</evidence>
<evidence type="ECO:0000259" key="2">
    <source>
        <dbReference type="PROSITE" id="PS50011"/>
    </source>
</evidence>
<dbReference type="Gene3D" id="3.30.200.20">
    <property type="entry name" value="Phosphorylase Kinase, domain 1"/>
    <property type="match status" value="1"/>
</dbReference>
<comment type="caution">
    <text evidence="3">The sequence shown here is derived from an EMBL/GenBank/DDBJ whole genome shotgun (WGS) entry which is preliminary data.</text>
</comment>
<dbReference type="PROSITE" id="PS00107">
    <property type="entry name" value="PROTEIN_KINASE_ATP"/>
    <property type="match status" value="1"/>
</dbReference>
<dbReference type="Proteomes" id="UP000265703">
    <property type="component" value="Unassembled WGS sequence"/>
</dbReference>
<proteinExistence type="predicted"/>
<dbReference type="PROSITE" id="PS50011">
    <property type="entry name" value="PROTEIN_KINASE_DOM"/>
    <property type="match status" value="1"/>
</dbReference>
<evidence type="ECO:0000256" key="1">
    <source>
        <dbReference type="PROSITE-ProRule" id="PRU10141"/>
    </source>
</evidence>
<dbReference type="InterPro" id="IPR017441">
    <property type="entry name" value="Protein_kinase_ATP_BS"/>
</dbReference>
<keyword evidence="1" id="KW-0067">ATP-binding</keyword>
<keyword evidence="1" id="KW-0547">Nucleotide-binding</keyword>
<organism evidence="3 4">
    <name type="scientific">Glomus cerebriforme</name>
    <dbReference type="NCBI Taxonomy" id="658196"/>
    <lineage>
        <taxon>Eukaryota</taxon>
        <taxon>Fungi</taxon>
        <taxon>Fungi incertae sedis</taxon>
        <taxon>Mucoromycota</taxon>
        <taxon>Glomeromycotina</taxon>
        <taxon>Glomeromycetes</taxon>
        <taxon>Glomerales</taxon>
        <taxon>Glomeraceae</taxon>
        <taxon>Glomus</taxon>
    </lineage>
</organism>
<dbReference type="GO" id="GO:0004672">
    <property type="term" value="F:protein kinase activity"/>
    <property type="evidence" value="ECO:0007669"/>
    <property type="project" value="InterPro"/>
</dbReference>
<feature type="domain" description="Protein kinase" evidence="2">
    <location>
        <begin position="31"/>
        <end position="90"/>
    </location>
</feature>
<dbReference type="InterPro" id="IPR000719">
    <property type="entry name" value="Prot_kinase_dom"/>
</dbReference>
<name>A0A397SWH9_9GLOM</name>
<dbReference type="GO" id="GO:0005524">
    <property type="term" value="F:ATP binding"/>
    <property type="evidence" value="ECO:0007669"/>
    <property type="project" value="UniProtKB-UniRule"/>
</dbReference>
<evidence type="ECO:0000313" key="4">
    <source>
        <dbReference type="Proteomes" id="UP000265703"/>
    </source>
</evidence>
<reference evidence="3 4" key="1">
    <citation type="submission" date="2018-06" db="EMBL/GenBank/DDBJ databases">
        <title>Comparative genomics reveals the genomic features of Rhizophagus irregularis, R. cerebriforme, R. diaphanum and Gigaspora rosea, and their symbiotic lifestyle signature.</title>
        <authorList>
            <person name="Morin E."/>
            <person name="San Clemente H."/>
            <person name="Chen E.C.H."/>
            <person name="De La Providencia I."/>
            <person name="Hainaut M."/>
            <person name="Kuo A."/>
            <person name="Kohler A."/>
            <person name="Murat C."/>
            <person name="Tang N."/>
            <person name="Roy S."/>
            <person name="Loubradou J."/>
            <person name="Henrissat B."/>
            <person name="Grigoriev I.V."/>
            <person name="Corradi N."/>
            <person name="Roux C."/>
            <person name="Martin F.M."/>
        </authorList>
    </citation>
    <scope>NUCLEOTIDE SEQUENCE [LARGE SCALE GENOMIC DNA]</scope>
    <source>
        <strain evidence="3 4">DAOM 227022</strain>
    </source>
</reference>
<feature type="binding site" evidence="1">
    <location>
        <position position="60"/>
    </location>
    <ligand>
        <name>ATP</name>
        <dbReference type="ChEBI" id="CHEBI:30616"/>
    </ligand>
</feature>
<dbReference type="EMBL" id="QKYT01000223">
    <property type="protein sequence ID" value="RIA89349.1"/>
    <property type="molecule type" value="Genomic_DNA"/>
</dbReference>
<dbReference type="InterPro" id="IPR011009">
    <property type="entry name" value="Kinase-like_dom_sf"/>
</dbReference>